<dbReference type="InterPro" id="IPR036638">
    <property type="entry name" value="HLH_DNA-bd_sf"/>
</dbReference>
<gene>
    <name evidence="4" type="ORF">A3770_05p38180</name>
    <name evidence="3" type="ORF">CPRI1469_LOCUS7092</name>
</gene>
<dbReference type="EMBL" id="HBHL01010675">
    <property type="protein sequence ID" value="CAD9718227.1"/>
    <property type="molecule type" value="Transcribed_RNA"/>
</dbReference>
<dbReference type="Pfam" id="PF00010">
    <property type="entry name" value="HLH"/>
    <property type="match status" value="1"/>
</dbReference>
<feature type="compositionally biased region" description="Polar residues" evidence="1">
    <location>
        <begin position="127"/>
        <end position="142"/>
    </location>
</feature>
<evidence type="ECO:0000313" key="3">
    <source>
        <dbReference type="EMBL" id="CAD9718227.1"/>
    </source>
</evidence>
<dbReference type="AlphaFoldDB" id="A0A5B8MPL8"/>
<dbReference type="InterPro" id="IPR011598">
    <property type="entry name" value="bHLH_dom"/>
</dbReference>
<evidence type="ECO:0000256" key="1">
    <source>
        <dbReference type="SAM" id="MobiDB-lite"/>
    </source>
</evidence>
<organism evidence="4 5">
    <name type="scientific">Chloropicon primus</name>
    <dbReference type="NCBI Taxonomy" id="1764295"/>
    <lineage>
        <taxon>Eukaryota</taxon>
        <taxon>Viridiplantae</taxon>
        <taxon>Chlorophyta</taxon>
        <taxon>Chloropicophyceae</taxon>
        <taxon>Chloropicales</taxon>
        <taxon>Chloropicaceae</taxon>
        <taxon>Chloropicon</taxon>
    </lineage>
</organism>
<dbReference type="SUPFAM" id="SSF47459">
    <property type="entry name" value="HLH, helix-loop-helix DNA-binding domain"/>
    <property type="match status" value="1"/>
</dbReference>
<reference evidence="4 5" key="1">
    <citation type="submission" date="2018-07" db="EMBL/GenBank/DDBJ databases">
        <title>The complete nuclear genome of the prasinophyte Chloropicon primus (CCMP1205).</title>
        <authorList>
            <person name="Pombert J.-F."/>
            <person name="Otis C."/>
            <person name="Turmel M."/>
            <person name="Lemieux C."/>
        </authorList>
    </citation>
    <scope>NUCLEOTIDE SEQUENCE [LARGE SCALE GENOMIC DNA]</scope>
    <source>
        <strain evidence="4 5">CCMP1205</strain>
    </source>
</reference>
<accession>A0A5B8MPL8</accession>
<dbReference type="GO" id="GO:0046983">
    <property type="term" value="F:protein dimerization activity"/>
    <property type="evidence" value="ECO:0007669"/>
    <property type="project" value="InterPro"/>
</dbReference>
<evidence type="ECO:0000259" key="2">
    <source>
        <dbReference type="PROSITE" id="PS50888"/>
    </source>
</evidence>
<dbReference type="Proteomes" id="UP000316726">
    <property type="component" value="Chromosome 5"/>
</dbReference>
<evidence type="ECO:0000313" key="4">
    <source>
        <dbReference type="EMBL" id="QDZ21300.1"/>
    </source>
</evidence>
<proteinExistence type="predicted"/>
<feature type="compositionally biased region" description="Basic and acidic residues" evidence="1">
    <location>
        <begin position="10"/>
        <end position="28"/>
    </location>
</feature>
<protein>
    <recommendedName>
        <fullName evidence="2">BHLH domain-containing protein</fullName>
    </recommendedName>
</protein>
<feature type="region of interest" description="Disordered" evidence="1">
    <location>
        <begin position="1"/>
        <end position="28"/>
    </location>
</feature>
<feature type="region of interest" description="Disordered" evidence="1">
    <location>
        <begin position="97"/>
        <end position="142"/>
    </location>
</feature>
<evidence type="ECO:0000313" key="5">
    <source>
        <dbReference type="Proteomes" id="UP000316726"/>
    </source>
</evidence>
<name>A0A5B8MPL8_9CHLO</name>
<reference evidence="3" key="2">
    <citation type="submission" date="2021-01" db="EMBL/GenBank/DDBJ databases">
        <authorList>
            <person name="Corre E."/>
            <person name="Pelletier E."/>
            <person name="Niang G."/>
            <person name="Scheremetjew M."/>
            <person name="Finn R."/>
            <person name="Kale V."/>
            <person name="Holt S."/>
            <person name="Cochrane G."/>
            <person name="Meng A."/>
            <person name="Brown T."/>
            <person name="Cohen L."/>
        </authorList>
    </citation>
    <scope>NUCLEOTIDE SEQUENCE</scope>
    <source>
        <strain evidence="3">CCMP1205</strain>
    </source>
</reference>
<feature type="domain" description="BHLH" evidence="2">
    <location>
        <begin position="16"/>
        <end position="81"/>
    </location>
</feature>
<sequence>MATSSDDEERPAKKSKTTESRAKLEKERRQQIRTRILDLRDVLPYFQNYLSKSPATEHLKLVREMTMLQILDVTVSLLEELAKDERFMRAEGRSHGVPAVTRGSYRHLPQFNPEYIPAERGGGGQAQDKSLSNNNSQSEDKT</sequence>
<dbReference type="PROSITE" id="PS50888">
    <property type="entry name" value="BHLH"/>
    <property type="match status" value="1"/>
</dbReference>
<dbReference type="EMBL" id="CP031038">
    <property type="protein sequence ID" value="QDZ21300.1"/>
    <property type="molecule type" value="Genomic_DNA"/>
</dbReference>
<dbReference type="Gene3D" id="4.10.280.10">
    <property type="entry name" value="Helix-loop-helix DNA-binding domain"/>
    <property type="match status" value="1"/>
</dbReference>
<keyword evidence="5" id="KW-1185">Reference proteome</keyword>